<dbReference type="EMBL" id="JAWJWE010000008">
    <property type="protein sequence ID" value="KAK6631737.1"/>
    <property type="molecule type" value="Genomic_DNA"/>
</dbReference>
<comment type="caution">
    <text evidence="2">The sequence shown here is derived from an EMBL/GenBank/DDBJ whole genome shotgun (WGS) entry which is preliminary data.</text>
</comment>
<dbReference type="GO" id="GO:0046854">
    <property type="term" value="P:phosphatidylinositol phosphate biosynthetic process"/>
    <property type="evidence" value="ECO:0007669"/>
    <property type="project" value="TreeGrafter"/>
</dbReference>
<dbReference type="AlphaFoldDB" id="A0AAN8S671"/>
<dbReference type="Proteomes" id="UP001372834">
    <property type="component" value="Unassembled WGS sequence"/>
</dbReference>
<dbReference type="InterPro" id="IPR045819">
    <property type="entry name" value="TTC7_N"/>
</dbReference>
<feature type="domain" description="Tetratricopeptide repeat protein 7 N-terminal" evidence="1">
    <location>
        <begin position="6"/>
        <end position="203"/>
    </location>
</feature>
<evidence type="ECO:0000313" key="2">
    <source>
        <dbReference type="EMBL" id="KAK6631737.1"/>
    </source>
</evidence>
<protein>
    <recommendedName>
        <fullName evidence="1">Tetratricopeptide repeat protein 7 N-terminal domain-containing protein</fullName>
    </recommendedName>
</protein>
<accession>A0AAN8S671</accession>
<dbReference type="GO" id="GO:0005886">
    <property type="term" value="C:plasma membrane"/>
    <property type="evidence" value="ECO:0007669"/>
    <property type="project" value="TreeGrafter"/>
</dbReference>
<organism evidence="2 3">
    <name type="scientific">Polyplax serrata</name>
    <name type="common">Common mouse louse</name>
    <dbReference type="NCBI Taxonomy" id="468196"/>
    <lineage>
        <taxon>Eukaryota</taxon>
        <taxon>Metazoa</taxon>
        <taxon>Ecdysozoa</taxon>
        <taxon>Arthropoda</taxon>
        <taxon>Hexapoda</taxon>
        <taxon>Insecta</taxon>
        <taxon>Pterygota</taxon>
        <taxon>Neoptera</taxon>
        <taxon>Paraneoptera</taxon>
        <taxon>Psocodea</taxon>
        <taxon>Troctomorpha</taxon>
        <taxon>Phthiraptera</taxon>
        <taxon>Anoplura</taxon>
        <taxon>Polyplacidae</taxon>
        <taxon>Polyplax</taxon>
    </lineage>
</organism>
<evidence type="ECO:0000259" key="1">
    <source>
        <dbReference type="Pfam" id="PF19440"/>
    </source>
</evidence>
<dbReference type="InterPro" id="IPR051722">
    <property type="entry name" value="Endocytosis_PI4K-reg_protein"/>
</dbReference>
<dbReference type="GO" id="GO:0072659">
    <property type="term" value="P:protein localization to plasma membrane"/>
    <property type="evidence" value="ECO:0007669"/>
    <property type="project" value="TreeGrafter"/>
</dbReference>
<gene>
    <name evidence="2" type="ORF">RUM43_013801</name>
</gene>
<reference evidence="2 3" key="1">
    <citation type="submission" date="2023-10" db="EMBL/GenBank/DDBJ databases">
        <title>Genomes of two closely related lineages of the louse Polyplax serrata with different host specificities.</title>
        <authorList>
            <person name="Martinu J."/>
            <person name="Tarabai H."/>
            <person name="Stefka J."/>
            <person name="Hypsa V."/>
        </authorList>
    </citation>
    <scope>NUCLEOTIDE SEQUENCE [LARGE SCALE GENOMIC DNA]</scope>
    <source>
        <strain evidence="2">HR10_N</strain>
    </source>
</reference>
<sequence>MTSKGRNAVRLETEIEKCREESRWNRVIELAEQLKQRSPNQETLADFLLGEGKLESYLEENPSIDSNVARARNSLNDAKNHLLNATTELGKKERVALDGNLLLGKLHYICGRFNEALVCYANAELDSLTEKELPSRGLKIVAESYAIKGLCLEKINPSVSSKYKQAEHLEQITKCFELAADLTLLYLQELDKVQQQPHHTSAASSGK</sequence>
<dbReference type="PANTHER" id="PTHR23083:SF464">
    <property type="entry name" value="TETRATRICOPEPTIDE REPEAT DOMAIN 7, ISOFORM A"/>
    <property type="match status" value="1"/>
</dbReference>
<evidence type="ECO:0000313" key="3">
    <source>
        <dbReference type="Proteomes" id="UP001372834"/>
    </source>
</evidence>
<dbReference type="PANTHER" id="PTHR23083">
    <property type="entry name" value="TETRATRICOPEPTIDE REPEAT PROTEIN, TPR"/>
    <property type="match status" value="1"/>
</dbReference>
<name>A0AAN8S671_POLSC</name>
<dbReference type="Pfam" id="PF19440">
    <property type="entry name" value="TTC7_N"/>
    <property type="match status" value="1"/>
</dbReference>
<proteinExistence type="predicted"/>